<accession>A0A2H9TBT7</accession>
<keyword evidence="1" id="KW-1133">Transmembrane helix</keyword>
<protein>
    <recommendedName>
        <fullName evidence="3">DUF3108 domain-containing protein</fullName>
    </recommendedName>
</protein>
<organism evidence="2">
    <name type="scientific">invertebrate metagenome</name>
    <dbReference type="NCBI Taxonomy" id="1711999"/>
    <lineage>
        <taxon>unclassified sequences</taxon>
        <taxon>metagenomes</taxon>
        <taxon>organismal metagenomes</taxon>
    </lineage>
</organism>
<comment type="caution">
    <text evidence="2">The sequence shown here is derived from an EMBL/GenBank/DDBJ whole genome shotgun (WGS) entry which is preliminary data.</text>
</comment>
<dbReference type="Pfam" id="PF11306">
    <property type="entry name" value="DUF3108"/>
    <property type="match status" value="1"/>
</dbReference>
<dbReference type="AlphaFoldDB" id="A0A2H9TBT7"/>
<keyword evidence="1" id="KW-0812">Transmembrane</keyword>
<name>A0A2H9TBT7_9ZZZZ</name>
<evidence type="ECO:0000256" key="1">
    <source>
        <dbReference type="SAM" id="Phobius"/>
    </source>
</evidence>
<sequence length="279" mass="32541">MKIIFYPKASYLKYTTVIFYIGLAVSIFLPSVFSSQSFAALSTVMQKNINASEKYHEDSSFLTIKPYQATLKATLDGTPFKGTGTRTLTKNSQGEWEFHMSAKIAFFSIKEDSRFRIENQQVIPLQYCYKRDGIGGKPADTALFDWKNMKVNWQNKKRKWSFPLKKGAMDELSYQLQLQSDLQARKKILVYKLVDDDEIYERRFIIEGEETLKTDMGLIDTVRVKINRDDNERETWIWFAPKWDYFFIRLLQKERGKSYNIELKSAVIDGVTVTGNTKK</sequence>
<reference evidence="2" key="1">
    <citation type="journal article" date="2017" name="Appl. Environ. Microbiol.">
        <title>Molecular characterization of an Endozoicomonas-like organism causing infection in king scallop Pecten maximus L.</title>
        <authorList>
            <person name="Cano I."/>
            <person name="van Aerle R."/>
            <person name="Ross S."/>
            <person name="Verner-Jeffreys D.W."/>
            <person name="Paley R.K."/>
            <person name="Rimmer G."/>
            <person name="Ryder D."/>
            <person name="Hooper P."/>
            <person name="Stone D."/>
            <person name="Feist S.W."/>
        </authorList>
    </citation>
    <scope>NUCLEOTIDE SEQUENCE</scope>
</reference>
<proteinExistence type="predicted"/>
<feature type="transmembrane region" description="Helical" evidence="1">
    <location>
        <begin position="12"/>
        <end position="33"/>
    </location>
</feature>
<dbReference type="EMBL" id="NSIT01000008">
    <property type="protein sequence ID" value="PJE80710.1"/>
    <property type="molecule type" value="Genomic_DNA"/>
</dbReference>
<evidence type="ECO:0000313" key="2">
    <source>
        <dbReference type="EMBL" id="PJE80710.1"/>
    </source>
</evidence>
<gene>
    <name evidence="2" type="ORF">CI610_00307</name>
</gene>
<dbReference type="InterPro" id="IPR021457">
    <property type="entry name" value="DUF3108"/>
</dbReference>
<keyword evidence="1" id="KW-0472">Membrane</keyword>
<evidence type="ECO:0008006" key="3">
    <source>
        <dbReference type="Google" id="ProtNLM"/>
    </source>
</evidence>